<evidence type="ECO:0000256" key="1">
    <source>
        <dbReference type="ARBA" id="ARBA00004167"/>
    </source>
</evidence>
<evidence type="ECO:0000256" key="5">
    <source>
        <dbReference type="ARBA" id="ARBA00022833"/>
    </source>
</evidence>
<evidence type="ECO:0000256" key="8">
    <source>
        <dbReference type="PROSITE-ProRule" id="PRU00175"/>
    </source>
</evidence>
<reference evidence="11 12" key="1">
    <citation type="journal article" date="2021" name="Comput. Struct. Biotechnol. J.">
        <title>De novo genome assembly of the potent medicinal plant Rehmannia glutinosa using nanopore technology.</title>
        <authorList>
            <person name="Ma L."/>
            <person name="Dong C."/>
            <person name="Song C."/>
            <person name="Wang X."/>
            <person name="Zheng X."/>
            <person name="Niu Y."/>
            <person name="Chen S."/>
            <person name="Feng W."/>
        </authorList>
    </citation>
    <scope>NUCLEOTIDE SEQUENCE [LARGE SCALE GENOMIC DNA]</scope>
    <source>
        <strain evidence="11">DH-2019</strain>
    </source>
</reference>
<keyword evidence="2" id="KW-0812">Transmembrane</keyword>
<feature type="compositionally biased region" description="Basic residues" evidence="9">
    <location>
        <begin position="17"/>
        <end position="26"/>
    </location>
</feature>
<keyword evidence="5" id="KW-0862">Zinc</keyword>
<dbReference type="Gene3D" id="3.30.40.10">
    <property type="entry name" value="Zinc/RING finger domain, C3HC4 (zinc finger)"/>
    <property type="match status" value="1"/>
</dbReference>
<evidence type="ECO:0000313" key="12">
    <source>
        <dbReference type="Proteomes" id="UP001318860"/>
    </source>
</evidence>
<dbReference type="InterPro" id="IPR051653">
    <property type="entry name" value="E3_ligase_sorting_rcpt"/>
</dbReference>
<keyword evidence="6" id="KW-1133">Transmembrane helix</keyword>
<protein>
    <recommendedName>
        <fullName evidence="10">RING-type domain-containing protein</fullName>
    </recommendedName>
</protein>
<sequence>MGLGSSRMGSGPPHRAGPLRRRRSSIKRTISSVLICGASSSSSSREMEDYPAESLVNSAEVSEFEKLKFKRKGSDLSPSSGTDLADAKTENGVSSGRCLAAEENPAPEAPPSNVGPEDKGKCLTDNRELVPCQFIAISRGNETASTSHVDYPSPDCVSATEIVILDAVNGINSTMNEDSSQIIEALSNSNSLRSHGLGESLSDEAIDFSSSEYSSASIVSDSSIEFHLLRGDSQEGIPSALGFVVPEREENSLMHGDVTGISSNILSSNSSEISIHEARRNSRRLFWDAFSRRSSRTDSDSRSFVFSSDDSDHLRSHDRWFLDFSGDFLSDEYRGDIRTRGSRTQGTNEQRWNSRSEIWNRLRGSLDSTDLQTAVCPRGIHVDGSCSCQSGLPSEESGTRAGISRIVLLAQALFEVLDQIHRQPMSLSLSMVSLPAPESVVDSFPVKICRKGEKLDCVDDVSQCHICLAEYEEGDKIRVLPCHHEYHMSCVDKWLKEIHGYV</sequence>
<keyword evidence="12" id="KW-1185">Reference proteome</keyword>
<dbReference type="Pfam" id="PF13639">
    <property type="entry name" value="zf-RING_2"/>
    <property type="match status" value="1"/>
</dbReference>
<comment type="caution">
    <text evidence="11">The sequence shown here is derived from an EMBL/GenBank/DDBJ whole genome shotgun (WGS) entry which is preliminary data.</text>
</comment>
<dbReference type="SUPFAM" id="SSF57850">
    <property type="entry name" value="RING/U-box"/>
    <property type="match status" value="1"/>
</dbReference>
<keyword evidence="3" id="KW-0479">Metal-binding</keyword>
<evidence type="ECO:0000256" key="3">
    <source>
        <dbReference type="ARBA" id="ARBA00022723"/>
    </source>
</evidence>
<proteinExistence type="predicted"/>
<dbReference type="Proteomes" id="UP001318860">
    <property type="component" value="Unassembled WGS sequence"/>
</dbReference>
<evidence type="ECO:0000256" key="2">
    <source>
        <dbReference type="ARBA" id="ARBA00022692"/>
    </source>
</evidence>
<dbReference type="PROSITE" id="PS50089">
    <property type="entry name" value="ZF_RING_2"/>
    <property type="match status" value="1"/>
</dbReference>
<feature type="domain" description="RING-type" evidence="10">
    <location>
        <begin position="464"/>
        <end position="494"/>
    </location>
</feature>
<name>A0ABR0XBQ3_REHGL</name>
<dbReference type="EMBL" id="JABTTQ020000005">
    <property type="protein sequence ID" value="KAK6156567.1"/>
    <property type="molecule type" value="Genomic_DNA"/>
</dbReference>
<keyword evidence="4 8" id="KW-0863">Zinc-finger</keyword>
<comment type="subcellular location">
    <subcellularLocation>
        <location evidence="1">Membrane</location>
        <topology evidence="1">Single-pass membrane protein</topology>
    </subcellularLocation>
</comment>
<gene>
    <name evidence="11" type="ORF">DH2020_010815</name>
</gene>
<organism evidence="11 12">
    <name type="scientific">Rehmannia glutinosa</name>
    <name type="common">Chinese foxglove</name>
    <dbReference type="NCBI Taxonomy" id="99300"/>
    <lineage>
        <taxon>Eukaryota</taxon>
        <taxon>Viridiplantae</taxon>
        <taxon>Streptophyta</taxon>
        <taxon>Embryophyta</taxon>
        <taxon>Tracheophyta</taxon>
        <taxon>Spermatophyta</taxon>
        <taxon>Magnoliopsida</taxon>
        <taxon>eudicotyledons</taxon>
        <taxon>Gunneridae</taxon>
        <taxon>Pentapetalae</taxon>
        <taxon>asterids</taxon>
        <taxon>lamiids</taxon>
        <taxon>Lamiales</taxon>
        <taxon>Orobanchaceae</taxon>
        <taxon>Rehmannieae</taxon>
        <taxon>Rehmannia</taxon>
    </lineage>
</organism>
<evidence type="ECO:0000256" key="7">
    <source>
        <dbReference type="ARBA" id="ARBA00023136"/>
    </source>
</evidence>
<dbReference type="PANTHER" id="PTHR47168">
    <property type="entry name" value="RING ZINC FINGER DOMAIN SUPERFAMILY PROTEIN-RELATED"/>
    <property type="match status" value="1"/>
</dbReference>
<evidence type="ECO:0000259" key="10">
    <source>
        <dbReference type="PROSITE" id="PS50089"/>
    </source>
</evidence>
<evidence type="ECO:0000256" key="9">
    <source>
        <dbReference type="SAM" id="MobiDB-lite"/>
    </source>
</evidence>
<dbReference type="InterPro" id="IPR013083">
    <property type="entry name" value="Znf_RING/FYVE/PHD"/>
</dbReference>
<keyword evidence="7" id="KW-0472">Membrane</keyword>
<dbReference type="PANTHER" id="PTHR47168:SF6">
    <property type="entry name" value="E3 UBIQUITIN-PROTEIN LIGASE RLIM-LIKE"/>
    <property type="match status" value="1"/>
</dbReference>
<feature type="region of interest" description="Disordered" evidence="9">
    <location>
        <begin position="1"/>
        <end position="94"/>
    </location>
</feature>
<evidence type="ECO:0000313" key="11">
    <source>
        <dbReference type="EMBL" id="KAK6156567.1"/>
    </source>
</evidence>
<evidence type="ECO:0000256" key="6">
    <source>
        <dbReference type="ARBA" id="ARBA00022989"/>
    </source>
</evidence>
<evidence type="ECO:0000256" key="4">
    <source>
        <dbReference type="ARBA" id="ARBA00022771"/>
    </source>
</evidence>
<accession>A0ABR0XBQ3</accession>
<dbReference type="InterPro" id="IPR001841">
    <property type="entry name" value="Znf_RING"/>
</dbReference>